<dbReference type="GO" id="GO:0005524">
    <property type="term" value="F:ATP binding"/>
    <property type="evidence" value="ECO:0007669"/>
    <property type="project" value="UniProtKB-UniRule"/>
</dbReference>
<protein>
    <recommendedName>
        <fullName evidence="2">ATP-grasp domain-containing protein</fullName>
    </recommendedName>
</protein>
<reference evidence="3 4" key="1">
    <citation type="journal article" date="2015" name="Nature">
        <title>rRNA introns, odd ribosomes, and small enigmatic genomes across a large radiation of phyla.</title>
        <authorList>
            <person name="Brown C.T."/>
            <person name="Hug L.A."/>
            <person name="Thomas B.C."/>
            <person name="Sharon I."/>
            <person name="Castelle C.J."/>
            <person name="Singh A."/>
            <person name="Wilkins M.J."/>
            <person name="Williams K.H."/>
            <person name="Banfield J.F."/>
        </authorList>
    </citation>
    <scope>NUCLEOTIDE SEQUENCE [LARGE SCALE GENOMIC DNA]</scope>
</reference>
<dbReference type="EMBL" id="LCOJ01000013">
    <property type="protein sequence ID" value="KKU75417.1"/>
    <property type="molecule type" value="Genomic_DNA"/>
</dbReference>
<proteinExistence type="predicted"/>
<dbReference type="GO" id="GO:0046872">
    <property type="term" value="F:metal ion binding"/>
    <property type="evidence" value="ECO:0007669"/>
    <property type="project" value="InterPro"/>
</dbReference>
<dbReference type="SUPFAM" id="SSF56059">
    <property type="entry name" value="Glutathione synthetase ATP-binding domain-like"/>
    <property type="match status" value="1"/>
</dbReference>
<keyword evidence="1" id="KW-0067">ATP-binding</keyword>
<comment type="caution">
    <text evidence="3">The sequence shown here is derived from an EMBL/GenBank/DDBJ whole genome shotgun (WGS) entry which is preliminary data.</text>
</comment>
<evidence type="ECO:0000259" key="2">
    <source>
        <dbReference type="PROSITE" id="PS50975"/>
    </source>
</evidence>
<evidence type="ECO:0000313" key="3">
    <source>
        <dbReference type="EMBL" id="KKU75417.1"/>
    </source>
</evidence>
<evidence type="ECO:0000313" key="4">
    <source>
        <dbReference type="Proteomes" id="UP000034879"/>
    </source>
</evidence>
<evidence type="ECO:0000256" key="1">
    <source>
        <dbReference type="PROSITE-ProRule" id="PRU00409"/>
    </source>
</evidence>
<accession>A0A0G1T0Z9</accession>
<dbReference type="Gene3D" id="3.30.470.20">
    <property type="entry name" value="ATP-grasp fold, B domain"/>
    <property type="match status" value="2"/>
</dbReference>
<dbReference type="Proteomes" id="UP000034879">
    <property type="component" value="Unassembled WGS sequence"/>
</dbReference>
<feature type="domain" description="ATP-grasp" evidence="2">
    <location>
        <begin position="152"/>
        <end position="400"/>
    </location>
</feature>
<gene>
    <name evidence="3" type="ORF">UY01_C0013G0007</name>
</gene>
<keyword evidence="1" id="KW-0547">Nucleotide-binding</keyword>
<dbReference type="AlphaFoldDB" id="A0A0G1T0Z9"/>
<dbReference type="InterPro" id="IPR011761">
    <property type="entry name" value="ATP-grasp"/>
</dbReference>
<organism evidence="3 4">
    <name type="scientific">Candidatus Nomurabacteria bacterium GW2011_GWB1_47_6</name>
    <dbReference type="NCBI Taxonomy" id="1618749"/>
    <lineage>
        <taxon>Bacteria</taxon>
        <taxon>Candidatus Nomuraibacteriota</taxon>
    </lineage>
</organism>
<sequence length="408" mass="46650">MEKQDEPHFKKSSCSYCGDAQVSHAFFYFDSLISSVLEPHILSVSKRAPRFLKKFADWLPVFTFKTFAHVGLAHFSDDISKSKTFRSRVVWEEAARRGIRMEQLILWGKPMEYYRAFLENKRQPKEIFFNSLPIPPEYLELSKDWDNKFTLKEEFKKNGIPVPAYFLLPLSRRALPRIFKQMDKPIIVKPKLGSRGRHTITNIRTFSQMEDAVKIGQALSPHLIAEEHLEGYVCRATLVRGKLAGFYRGEAPCVLGNGVKTVRELIQEKDAKRHSRVDKISIGDELQSYIRRQGFGLGDVLPVKFKLSLSHRVGRLFGGTTKEMLDELDPSFVPIFEKAVKITGLAVAGFDCIVPDPARPAHSQKWGIIECNTLPYIDLHYYALEGKPKNIAGMIWDLWAHRGLNGPQ</sequence>
<dbReference type="PROSITE" id="PS50975">
    <property type="entry name" value="ATP_GRASP"/>
    <property type="match status" value="1"/>
</dbReference>
<name>A0A0G1T0Z9_9BACT</name>